<dbReference type="Pfam" id="PF13027">
    <property type="entry name" value="DUF3888"/>
    <property type="match status" value="1"/>
</dbReference>
<comment type="caution">
    <text evidence="1">The sequence shown here is derived from an EMBL/GenBank/DDBJ whole genome shotgun (WGS) entry which is preliminary data.</text>
</comment>
<protein>
    <submittedName>
        <fullName evidence="1">DUF3888 domain-containing protein</fullName>
    </submittedName>
</protein>
<sequence length="165" mass="18927">MTRRSWIIFVILGAIVVLSHVQADEVKGKEIQLSPTSTNEVIQTFGRTEDGYAPLDQDPFSLENESHQNEILSDVFLTMLSPTFSSALQEYYKEPVQFDLYNTDIIELARFQHKGENEKSKHYDFHVMIRLKPYSETNEPLGISTLTLNIKPSEIIVVDLVHEDI</sequence>
<gene>
    <name evidence="1" type="ORF">KS407_15755</name>
</gene>
<reference evidence="1 2" key="1">
    <citation type="submission" date="2021-06" db="EMBL/GenBank/DDBJ databases">
        <title>Bacillus sp. RD4P76, an endophyte from a halophyte.</title>
        <authorList>
            <person name="Sun J.-Q."/>
        </authorList>
    </citation>
    <scope>NUCLEOTIDE SEQUENCE [LARGE SCALE GENOMIC DNA]</scope>
    <source>
        <strain evidence="1 2">JCM 17098</strain>
    </source>
</reference>
<dbReference type="EMBL" id="JAHQCR010000063">
    <property type="protein sequence ID" value="MBU9722872.1"/>
    <property type="molecule type" value="Genomic_DNA"/>
</dbReference>
<keyword evidence="2" id="KW-1185">Reference proteome</keyword>
<evidence type="ECO:0000313" key="1">
    <source>
        <dbReference type="EMBL" id="MBU9722872.1"/>
    </source>
</evidence>
<evidence type="ECO:0000313" key="2">
    <source>
        <dbReference type="Proteomes" id="UP000790580"/>
    </source>
</evidence>
<proteinExistence type="predicted"/>
<dbReference type="RefSeq" id="WP_088073647.1">
    <property type="nucleotide sequence ID" value="NZ_JAHQCR010000063.1"/>
</dbReference>
<dbReference type="Proteomes" id="UP000790580">
    <property type="component" value="Unassembled WGS sequence"/>
</dbReference>
<organism evidence="1 2">
    <name type="scientific">Evansella alkalicola</name>
    <dbReference type="NCBI Taxonomy" id="745819"/>
    <lineage>
        <taxon>Bacteria</taxon>
        <taxon>Bacillati</taxon>
        <taxon>Bacillota</taxon>
        <taxon>Bacilli</taxon>
        <taxon>Bacillales</taxon>
        <taxon>Bacillaceae</taxon>
        <taxon>Evansella</taxon>
    </lineage>
</organism>
<name>A0ABS6JXC0_9BACI</name>
<accession>A0ABS6JXC0</accession>
<dbReference type="InterPro" id="IPR024984">
    <property type="entry name" value="DUF3888"/>
</dbReference>